<reference evidence="3 4" key="1">
    <citation type="submission" date="2020-08" db="EMBL/GenBank/DDBJ databases">
        <authorList>
            <person name="Liu C."/>
            <person name="Sun Q."/>
        </authorList>
    </citation>
    <scope>NUCLEOTIDE SEQUENCE [LARGE SCALE GENOMIC DNA]</scope>
    <source>
        <strain evidence="3 4">NSJ-8</strain>
    </source>
</reference>
<dbReference type="InterPro" id="IPR029039">
    <property type="entry name" value="Flavoprotein-like_sf"/>
</dbReference>
<dbReference type="KEGG" id="ssun:H9Q77_06520"/>
<dbReference type="GO" id="GO:0016651">
    <property type="term" value="F:oxidoreductase activity, acting on NAD(P)H"/>
    <property type="evidence" value="ECO:0007669"/>
    <property type="project" value="UniProtKB-ARBA"/>
</dbReference>
<dbReference type="PROSITE" id="PS00201">
    <property type="entry name" value="FLAVODOXIN"/>
    <property type="match status" value="1"/>
</dbReference>
<dbReference type="RefSeq" id="WP_249326922.1">
    <property type="nucleotide sequence ID" value="NZ_CP060633.1"/>
</dbReference>
<organism evidence="3 4">
    <name type="scientific">Simiaoa sunii</name>
    <dbReference type="NCBI Taxonomy" id="2763672"/>
    <lineage>
        <taxon>Bacteria</taxon>
        <taxon>Bacillati</taxon>
        <taxon>Bacillota</taxon>
        <taxon>Clostridia</taxon>
        <taxon>Lachnospirales</taxon>
        <taxon>Lachnospiraceae</taxon>
        <taxon>Simiaoa</taxon>
    </lineage>
</organism>
<dbReference type="InterPro" id="IPR001226">
    <property type="entry name" value="Flavodoxin_CS"/>
</dbReference>
<feature type="signal peptide" evidence="1">
    <location>
        <begin position="1"/>
        <end position="27"/>
    </location>
</feature>
<sequence length="247" mass="25793">MRKNKIAGMVTALVLAAVMLTGCGSTAGNSNASQSAQAVTSVATQTTESSSTATTESAIAETAATQENATEAAAETQTGDTTAESGKTLVVYYSASGTTKRVATAIADATGADLYEITPVEPYTSDDLNWTNSSSRVSREHDDESLRDIALTEITPADWDSYDTVLIGYPIWWGIAAWPVDNFVKGNDFTGKTVIPFCTSSSSGLGDSGNLLEEMAGTGDWQEGHRFSSGASDADAADWVASLNLNE</sequence>
<accession>A0A7G9FYU9</accession>
<proteinExistence type="predicted"/>
<dbReference type="PROSITE" id="PS51257">
    <property type="entry name" value="PROKAR_LIPOPROTEIN"/>
    <property type="match status" value="1"/>
</dbReference>
<dbReference type="PANTHER" id="PTHR39201:SF1">
    <property type="entry name" value="FLAVODOXIN-LIKE DOMAIN-CONTAINING PROTEIN"/>
    <property type="match status" value="1"/>
</dbReference>
<keyword evidence="4" id="KW-1185">Reference proteome</keyword>
<evidence type="ECO:0000313" key="3">
    <source>
        <dbReference type="EMBL" id="QNM03731.1"/>
    </source>
</evidence>
<keyword evidence="1" id="KW-0732">Signal</keyword>
<dbReference type="SUPFAM" id="SSF52218">
    <property type="entry name" value="Flavoproteins"/>
    <property type="match status" value="1"/>
</dbReference>
<dbReference type="GO" id="GO:0009055">
    <property type="term" value="F:electron transfer activity"/>
    <property type="evidence" value="ECO:0007669"/>
    <property type="project" value="InterPro"/>
</dbReference>
<dbReference type="AlphaFoldDB" id="A0A7G9FYU9"/>
<dbReference type="EMBL" id="CP060633">
    <property type="protein sequence ID" value="QNM03731.1"/>
    <property type="molecule type" value="Genomic_DNA"/>
</dbReference>
<name>A0A7G9FYU9_9FIRM</name>
<dbReference type="Pfam" id="PF12682">
    <property type="entry name" value="Flavodoxin_4"/>
    <property type="match status" value="1"/>
</dbReference>
<feature type="domain" description="Flavodoxin-like" evidence="2">
    <location>
        <begin position="87"/>
        <end position="241"/>
    </location>
</feature>
<dbReference type="InterPro" id="IPR008254">
    <property type="entry name" value="Flavodoxin/NO_synth"/>
</dbReference>
<evidence type="ECO:0000313" key="4">
    <source>
        <dbReference type="Proteomes" id="UP000515981"/>
    </source>
</evidence>
<feature type="chain" id="PRO_5039006222" evidence="1">
    <location>
        <begin position="28"/>
        <end position="247"/>
    </location>
</feature>
<dbReference type="PANTHER" id="PTHR39201">
    <property type="entry name" value="EXPORTED PROTEIN-RELATED"/>
    <property type="match status" value="1"/>
</dbReference>
<gene>
    <name evidence="3" type="ORF">H9Q77_06520</name>
</gene>
<evidence type="ECO:0000259" key="2">
    <source>
        <dbReference type="Pfam" id="PF12682"/>
    </source>
</evidence>
<evidence type="ECO:0000256" key="1">
    <source>
        <dbReference type="SAM" id="SignalP"/>
    </source>
</evidence>
<dbReference type="Proteomes" id="UP000515981">
    <property type="component" value="Chromosome"/>
</dbReference>
<protein>
    <submittedName>
        <fullName evidence="3">Flavodoxin</fullName>
    </submittedName>
</protein>
<dbReference type="GO" id="GO:0010181">
    <property type="term" value="F:FMN binding"/>
    <property type="evidence" value="ECO:0007669"/>
    <property type="project" value="InterPro"/>
</dbReference>
<dbReference type="Gene3D" id="3.40.50.360">
    <property type="match status" value="1"/>
</dbReference>